<organism evidence="2">
    <name type="scientific">Ananas comosus var. bracteatus</name>
    <name type="common">red pineapple</name>
    <dbReference type="NCBI Taxonomy" id="296719"/>
    <lineage>
        <taxon>Eukaryota</taxon>
        <taxon>Viridiplantae</taxon>
        <taxon>Streptophyta</taxon>
        <taxon>Embryophyta</taxon>
        <taxon>Tracheophyta</taxon>
        <taxon>Spermatophyta</taxon>
        <taxon>Magnoliopsida</taxon>
        <taxon>Liliopsida</taxon>
        <taxon>Poales</taxon>
        <taxon>Bromeliaceae</taxon>
        <taxon>Bromelioideae</taxon>
        <taxon>Ananas</taxon>
    </lineage>
</organism>
<accession>A0A6V7NVX5</accession>
<evidence type="ECO:0000256" key="1">
    <source>
        <dbReference type="SAM" id="Phobius"/>
    </source>
</evidence>
<gene>
    <name evidence="2" type="ORF">CB5_LOCUS5715</name>
</gene>
<evidence type="ECO:0000313" key="2">
    <source>
        <dbReference type="EMBL" id="CAD1822504.1"/>
    </source>
</evidence>
<reference evidence="2" key="1">
    <citation type="submission" date="2020-07" db="EMBL/GenBank/DDBJ databases">
        <authorList>
            <person name="Lin J."/>
        </authorList>
    </citation>
    <scope>NUCLEOTIDE SEQUENCE</scope>
</reference>
<proteinExistence type="predicted"/>
<keyword evidence="1" id="KW-0472">Membrane</keyword>
<feature type="transmembrane region" description="Helical" evidence="1">
    <location>
        <begin position="12"/>
        <end position="31"/>
    </location>
</feature>
<dbReference type="EMBL" id="LR862142">
    <property type="protein sequence ID" value="CAD1822504.1"/>
    <property type="molecule type" value="Genomic_DNA"/>
</dbReference>
<dbReference type="AlphaFoldDB" id="A0A6V7NVX5"/>
<keyword evidence="1" id="KW-1133">Transmembrane helix</keyword>
<keyword evidence="1" id="KW-0812">Transmembrane</keyword>
<sequence>MRLLCIPRNVRFIVLLAIYELAIFGASLRLLRIPRAMASSLGAPPLSLFLAIATVQRTLPLCRPQIPELPLTVCGHALHHNLTSTIYTISEPASVEVWVR</sequence>
<name>A0A6V7NVX5_ANACO</name>
<protein>
    <submittedName>
        <fullName evidence="2">Uncharacterized protein</fullName>
    </submittedName>
</protein>